<evidence type="ECO:0000313" key="1">
    <source>
        <dbReference type="EMBL" id="TNN64258.1"/>
    </source>
</evidence>
<comment type="caution">
    <text evidence="1">The sequence shown here is derived from an EMBL/GenBank/DDBJ whole genome shotgun (WGS) entry which is preliminary data.</text>
</comment>
<sequence length="73" mass="8165">MSMFSGTGHTTMPLLPAVELHNKHRHETARPGIEPTITEEPLIARSHKGRPHPRRCSGNSRSMTLVIMESCYS</sequence>
<name>A0A4Z2HEF5_9TELE</name>
<evidence type="ECO:0000313" key="2">
    <source>
        <dbReference type="Proteomes" id="UP000314294"/>
    </source>
</evidence>
<protein>
    <submittedName>
        <fullName evidence="1">Uncharacterized protein</fullName>
    </submittedName>
</protein>
<accession>A0A4Z2HEF5</accession>
<dbReference type="Proteomes" id="UP000314294">
    <property type="component" value="Unassembled WGS sequence"/>
</dbReference>
<dbReference type="AlphaFoldDB" id="A0A4Z2HEF5"/>
<proteinExistence type="predicted"/>
<gene>
    <name evidence="1" type="ORF">EYF80_025509</name>
</gene>
<keyword evidence="2" id="KW-1185">Reference proteome</keyword>
<dbReference type="EMBL" id="SRLO01000256">
    <property type="protein sequence ID" value="TNN64258.1"/>
    <property type="molecule type" value="Genomic_DNA"/>
</dbReference>
<organism evidence="1 2">
    <name type="scientific">Liparis tanakae</name>
    <name type="common">Tanaka's snailfish</name>
    <dbReference type="NCBI Taxonomy" id="230148"/>
    <lineage>
        <taxon>Eukaryota</taxon>
        <taxon>Metazoa</taxon>
        <taxon>Chordata</taxon>
        <taxon>Craniata</taxon>
        <taxon>Vertebrata</taxon>
        <taxon>Euteleostomi</taxon>
        <taxon>Actinopterygii</taxon>
        <taxon>Neopterygii</taxon>
        <taxon>Teleostei</taxon>
        <taxon>Neoteleostei</taxon>
        <taxon>Acanthomorphata</taxon>
        <taxon>Eupercaria</taxon>
        <taxon>Perciformes</taxon>
        <taxon>Cottioidei</taxon>
        <taxon>Cottales</taxon>
        <taxon>Liparidae</taxon>
        <taxon>Liparis</taxon>
    </lineage>
</organism>
<reference evidence="1 2" key="1">
    <citation type="submission" date="2019-03" db="EMBL/GenBank/DDBJ databases">
        <title>First draft genome of Liparis tanakae, snailfish: a comprehensive survey of snailfish specific genes.</title>
        <authorList>
            <person name="Kim W."/>
            <person name="Song I."/>
            <person name="Jeong J.-H."/>
            <person name="Kim D."/>
            <person name="Kim S."/>
            <person name="Ryu S."/>
            <person name="Song J.Y."/>
            <person name="Lee S.K."/>
        </authorList>
    </citation>
    <scope>NUCLEOTIDE SEQUENCE [LARGE SCALE GENOMIC DNA]</scope>
    <source>
        <tissue evidence="1">Muscle</tissue>
    </source>
</reference>